<accession>A0A0E9SA25</accession>
<sequence>MDTPDHPSYHGYHVDIYSSPLFQFKSVDTDLLITAFHNGFQMIIRHLCHFFV</sequence>
<protein>
    <submittedName>
        <fullName evidence="1">Uncharacterized protein</fullName>
    </submittedName>
</protein>
<dbReference type="AlphaFoldDB" id="A0A0E9SA25"/>
<dbReference type="EMBL" id="GBXM01071037">
    <property type="protein sequence ID" value="JAH37540.1"/>
    <property type="molecule type" value="Transcribed_RNA"/>
</dbReference>
<reference evidence="1" key="2">
    <citation type="journal article" date="2015" name="Fish Shellfish Immunol.">
        <title>Early steps in the European eel (Anguilla anguilla)-Vibrio vulnificus interaction in the gills: Role of the RtxA13 toxin.</title>
        <authorList>
            <person name="Callol A."/>
            <person name="Pajuelo D."/>
            <person name="Ebbesson L."/>
            <person name="Teles M."/>
            <person name="MacKenzie S."/>
            <person name="Amaro C."/>
        </authorList>
    </citation>
    <scope>NUCLEOTIDE SEQUENCE</scope>
</reference>
<name>A0A0E9SA25_ANGAN</name>
<reference evidence="1" key="1">
    <citation type="submission" date="2014-11" db="EMBL/GenBank/DDBJ databases">
        <authorList>
            <person name="Amaro Gonzalez C."/>
        </authorList>
    </citation>
    <scope>NUCLEOTIDE SEQUENCE</scope>
</reference>
<evidence type="ECO:0000313" key="1">
    <source>
        <dbReference type="EMBL" id="JAH37540.1"/>
    </source>
</evidence>
<proteinExistence type="predicted"/>
<organism evidence="1">
    <name type="scientific">Anguilla anguilla</name>
    <name type="common">European freshwater eel</name>
    <name type="synonym">Muraena anguilla</name>
    <dbReference type="NCBI Taxonomy" id="7936"/>
    <lineage>
        <taxon>Eukaryota</taxon>
        <taxon>Metazoa</taxon>
        <taxon>Chordata</taxon>
        <taxon>Craniata</taxon>
        <taxon>Vertebrata</taxon>
        <taxon>Euteleostomi</taxon>
        <taxon>Actinopterygii</taxon>
        <taxon>Neopterygii</taxon>
        <taxon>Teleostei</taxon>
        <taxon>Anguilliformes</taxon>
        <taxon>Anguillidae</taxon>
        <taxon>Anguilla</taxon>
    </lineage>
</organism>